<feature type="signal peptide" evidence="1">
    <location>
        <begin position="1"/>
        <end position="23"/>
    </location>
</feature>
<name>A0A3B0C5K3_9FLAO</name>
<dbReference type="RefSeq" id="WP_120711512.1">
    <property type="nucleotide sequence ID" value="NZ_RBCJ01000002.1"/>
</dbReference>
<dbReference type="PROSITE" id="PS51257">
    <property type="entry name" value="PROKAR_LIPOPROTEIN"/>
    <property type="match status" value="1"/>
</dbReference>
<evidence type="ECO:0000313" key="3">
    <source>
        <dbReference type="Proteomes" id="UP000276603"/>
    </source>
</evidence>
<dbReference type="OrthoDB" id="9786191at2"/>
<keyword evidence="1" id="KW-0732">Signal</keyword>
<sequence length="121" mass="13077">MKRNVKFLLPLLALTLIACTSDSEDDLTEMEEPGGPVTYNSNIRAIIGSNCLNCHSDPTRNGAPFSLTNFQQVSARAENGSLSRAINKQAGEAGAMPPGGRLPQTTIDLIDQWIDEGFLEQ</sequence>
<accession>A0A3B0C5K3</accession>
<proteinExistence type="predicted"/>
<protein>
    <recommendedName>
        <fullName evidence="4">Cytochrome c domain-containing protein</fullName>
    </recommendedName>
</protein>
<keyword evidence="3" id="KW-1185">Reference proteome</keyword>
<dbReference type="EMBL" id="RBCJ01000002">
    <property type="protein sequence ID" value="RKN81353.1"/>
    <property type="molecule type" value="Genomic_DNA"/>
</dbReference>
<evidence type="ECO:0000313" key="2">
    <source>
        <dbReference type="EMBL" id="RKN81353.1"/>
    </source>
</evidence>
<dbReference type="Proteomes" id="UP000276603">
    <property type="component" value="Unassembled WGS sequence"/>
</dbReference>
<dbReference type="AlphaFoldDB" id="A0A3B0C5K3"/>
<evidence type="ECO:0008006" key="4">
    <source>
        <dbReference type="Google" id="ProtNLM"/>
    </source>
</evidence>
<feature type="chain" id="PRO_5017423053" description="Cytochrome c domain-containing protein" evidence="1">
    <location>
        <begin position="24"/>
        <end position="121"/>
    </location>
</feature>
<comment type="caution">
    <text evidence="2">The sequence shown here is derived from an EMBL/GenBank/DDBJ whole genome shotgun (WGS) entry which is preliminary data.</text>
</comment>
<evidence type="ECO:0000256" key="1">
    <source>
        <dbReference type="SAM" id="SignalP"/>
    </source>
</evidence>
<organism evidence="2 3">
    <name type="scientific">Ulvibacterium marinum</name>
    <dbReference type="NCBI Taxonomy" id="2419782"/>
    <lineage>
        <taxon>Bacteria</taxon>
        <taxon>Pseudomonadati</taxon>
        <taxon>Bacteroidota</taxon>
        <taxon>Flavobacteriia</taxon>
        <taxon>Flavobacteriales</taxon>
        <taxon>Flavobacteriaceae</taxon>
        <taxon>Ulvibacterium</taxon>
    </lineage>
</organism>
<reference evidence="2 3" key="1">
    <citation type="submission" date="2018-10" db="EMBL/GenBank/DDBJ databases">
        <title>Ulvibacterium marinum gen. nov., sp. nov., a novel marine bacterium of the family Flavobacteriaceae, isolated from a culture of the green alga Ulva prolifera.</title>
        <authorList>
            <person name="Zhang Z."/>
        </authorList>
    </citation>
    <scope>NUCLEOTIDE SEQUENCE [LARGE SCALE GENOMIC DNA]</scope>
    <source>
        <strain evidence="2 3">CCMM003</strain>
    </source>
</reference>
<gene>
    <name evidence="2" type="ORF">D7Z94_10500</name>
</gene>